<dbReference type="SUPFAM" id="SSF48371">
    <property type="entry name" value="ARM repeat"/>
    <property type="match status" value="1"/>
</dbReference>
<evidence type="ECO:0008006" key="3">
    <source>
        <dbReference type="Google" id="ProtNLM"/>
    </source>
</evidence>
<reference evidence="1" key="1">
    <citation type="submission" date="2022-05" db="EMBL/GenBank/DDBJ databases">
        <authorList>
            <person name="Colautti A."/>
            <person name="Iacumin L."/>
        </authorList>
    </citation>
    <scope>NUCLEOTIDE SEQUENCE</scope>
    <source>
        <strain evidence="1">DSM 30747</strain>
    </source>
</reference>
<comment type="caution">
    <text evidence="1">The sequence shown here is derived from an EMBL/GenBank/DDBJ whole genome shotgun (WGS) entry which is preliminary data.</text>
</comment>
<evidence type="ECO:0000313" key="2">
    <source>
        <dbReference type="Proteomes" id="UP001152172"/>
    </source>
</evidence>
<gene>
    <name evidence="1" type="ORF">M9R61_07155</name>
</gene>
<dbReference type="InterPro" id="IPR016024">
    <property type="entry name" value="ARM-type_fold"/>
</dbReference>
<dbReference type="Proteomes" id="UP001152172">
    <property type="component" value="Unassembled WGS sequence"/>
</dbReference>
<dbReference type="EMBL" id="JAMKBI010000004">
    <property type="protein sequence ID" value="MCZ8533129.1"/>
    <property type="molecule type" value="Genomic_DNA"/>
</dbReference>
<proteinExistence type="predicted"/>
<dbReference type="Pfam" id="PF08713">
    <property type="entry name" value="DNA_alkylation"/>
    <property type="match status" value="1"/>
</dbReference>
<organism evidence="1 2">
    <name type="scientific">Psychrobacillus psychrodurans</name>
    <dbReference type="NCBI Taxonomy" id="126157"/>
    <lineage>
        <taxon>Bacteria</taxon>
        <taxon>Bacillati</taxon>
        <taxon>Bacillota</taxon>
        <taxon>Bacilli</taxon>
        <taxon>Bacillales</taxon>
        <taxon>Bacillaceae</taxon>
        <taxon>Psychrobacillus</taxon>
    </lineage>
</organism>
<name>A0A9X3R964_9BACI</name>
<sequence>MSERKALKYYFDLELAHRLSSLIKPYFPRFPTDSFVQSVALKTEPLELKGRVAVIADELRNTLPTDYSEALNILLRILGPENETEQGMFTNGYFLMPIAFFVERYGLQHFEISMHAMYEITKRHTSEYTIRPYLECYPDECLKYLNTWLHDTNPHVRRLVSEGTRTRLPWAKRTQAIKGNPANNLDLLFTLLKDPSYYVRKSVANHLNDLTKDYRDATLDWIHRLDLEDDSINWVIRRGLRSLTSSGDPAAIELLEIL</sequence>
<protein>
    <recommendedName>
        <fullName evidence="3">3-methyladenine DNA glycosylase AlkC</fullName>
    </recommendedName>
</protein>
<dbReference type="InterPro" id="IPR014825">
    <property type="entry name" value="DNA_alkylation"/>
</dbReference>
<evidence type="ECO:0000313" key="1">
    <source>
        <dbReference type="EMBL" id="MCZ8533129.1"/>
    </source>
</evidence>
<dbReference type="RefSeq" id="WP_269921568.1">
    <property type="nucleotide sequence ID" value="NZ_JAMKBI010000004.1"/>
</dbReference>
<accession>A0A9X3R964</accession>
<keyword evidence="2" id="KW-1185">Reference proteome</keyword>
<dbReference type="Gene3D" id="1.25.40.290">
    <property type="entry name" value="ARM repeat domains"/>
    <property type="match status" value="1"/>
</dbReference>
<dbReference type="AlphaFoldDB" id="A0A9X3R964"/>